<comment type="caution">
    <text evidence="1">The sequence shown here is derived from an EMBL/GenBank/DDBJ whole genome shotgun (WGS) entry which is preliminary data.</text>
</comment>
<gene>
    <name evidence="1" type="ORF">HNR11_001340</name>
</gene>
<proteinExistence type="predicted"/>
<dbReference type="Proteomes" id="UP000560069">
    <property type="component" value="Unassembled WGS sequence"/>
</dbReference>
<accession>A0A7Z0J3A7</accession>
<name>A0A7Z0J3A7_9MICC</name>
<evidence type="ECO:0000313" key="2">
    <source>
        <dbReference type="Proteomes" id="UP000560069"/>
    </source>
</evidence>
<keyword evidence="2" id="KW-1185">Reference proteome</keyword>
<evidence type="ECO:0000313" key="1">
    <source>
        <dbReference type="EMBL" id="NYJ16806.1"/>
    </source>
</evidence>
<protein>
    <submittedName>
        <fullName evidence="1">Uncharacterized protein</fullName>
    </submittedName>
</protein>
<sequence length="54" mass="6078">MGVYFDPFSQAPLALRHGGSSGDTRFTLHNSFFYSTILRMPPNLVDPTEISFQI</sequence>
<reference evidence="1 2" key="1">
    <citation type="submission" date="2020-07" db="EMBL/GenBank/DDBJ databases">
        <title>Sequencing the genomes of 1000 actinobacteria strains.</title>
        <authorList>
            <person name="Klenk H.-P."/>
        </authorList>
    </citation>
    <scope>NUCLEOTIDE SEQUENCE [LARGE SCALE GENOMIC DNA]</scope>
    <source>
        <strain evidence="1 2">DSM 15664</strain>
    </source>
</reference>
<organism evidence="1 2">
    <name type="scientific">Nesterenkonia sandarakina</name>
    <dbReference type="NCBI Taxonomy" id="272918"/>
    <lineage>
        <taxon>Bacteria</taxon>
        <taxon>Bacillati</taxon>
        <taxon>Actinomycetota</taxon>
        <taxon>Actinomycetes</taxon>
        <taxon>Micrococcales</taxon>
        <taxon>Micrococcaceae</taxon>
        <taxon>Nesterenkonia</taxon>
    </lineage>
</organism>
<dbReference type="AlphaFoldDB" id="A0A7Z0J3A7"/>
<dbReference type="EMBL" id="JACCFQ010000001">
    <property type="protein sequence ID" value="NYJ16806.1"/>
    <property type="molecule type" value="Genomic_DNA"/>
</dbReference>